<evidence type="ECO:0000313" key="2">
    <source>
        <dbReference type="Proteomes" id="UP000183376"/>
    </source>
</evidence>
<reference evidence="1 2" key="1">
    <citation type="submission" date="2016-10" db="EMBL/GenBank/DDBJ databases">
        <authorList>
            <person name="de Groot N.N."/>
        </authorList>
    </citation>
    <scope>NUCLEOTIDE SEQUENCE [LARGE SCALE GENOMIC DNA]</scope>
    <source>
        <strain evidence="1 2">DSM 44149</strain>
    </source>
</reference>
<dbReference type="EMBL" id="LT629701">
    <property type="protein sequence ID" value="SDN71915.1"/>
    <property type="molecule type" value="Genomic_DNA"/>
</dbReference>
<name>A0A1H0DP35_ALLAB</name>
<protein>
    <submittedName>
        <fullName evidence="1">Uncharacterized protein</fullName>
    </submittedName>
</protein>
<accession>A0A1H0DP35</accession>
<evidence type="ECO:0000313" key="1">
    <source>
        <dbReference type="EMBL" id="SDN71915.1"/>
    </source>
</evidence>
<proteinExistence type="predicted"/>
<dbReference type="Proteomes" id="UP000183376">
    <property type="component" value="Chromosome I"/>
</dbReference>
<organism evidence="1 2">
    <name type="scientific">Allokutzneria albata</name>
    <name type="common">Kibdelosporangium albatum</name>
    <dbReference type="NCBI Taxonomy" id="211114"/>
    <lineage>
        <taxon>Bacteria</taxon>
        <taxon>Bacillati</taxon>
        <taxon>Actinomycetota</taxon>
        <taxon>Actinomycetes</taxon>
        <taxon>Pseudonocardiales</taxon>
        <taxon>Pseudonocardiaceae</taxon>
        <taxon>Allokutzneria</taxon>
    </lineage>
</organism>
<gene>
    <name evidence="1" type="ORF">SAMN04489726_7916</name>
</gene>
<dbReference type="AlphaFoldDB" id="A0A1H0DP35"/>
<sequence>MDGVADRDYQYIWTCENLPDGRPMWTTPRGKVYETEPEPIAEPAPFRRC</sequence>
<keyword evidence="2" id="KW-1185">Reference proteome</keyword>